<protein>
    <submittedName>
        <fullName evidence="1">Uncharacterized protein</fullName>
    </submittedName>
</protein>
<reference evidence="1 2" key="1">
    <citation type="submission" date="2018-06" db="EMBL/GenBank/DDBJ databases">
        <title>Comparative genomics reveals the genomic features of Rhizophagus irregularis, R. cerebriforme, R. diaphanum and Gigaspora rosea, and their symbiotic lifestyle signature.</title>
        <authorList>
            <person name="Morin E."/>
            <person name="San Clemente H."/>
            <person name="Chen E.C.H."/>
            <person name="De La Providencia I."/>
            <person name="Hainaut M."/>
            <person name="Kuo A."/>
            <person name="Kohler A."/>
            <person name="Murat C."/>
            <person name="Tang N."/>
            <person name="Roy S."/>
            <person name="Loubradou J."/>
            <person name="Henrissat B."/>
            <person name="Grigoriev I.V."/>
            <person name="Corradi N."/>
            <person name="Roux C."/>
            <person name="Martin F.M."/>
        </authorList>
    </citation>
    <scope>NUCLEOTIDE SEQUENCE [LARGE SCALE GENOMIC DNA]</scope>
    <source>
        <strain evidence="1 2">DAOM 194757</strain>
    </source>
</reference>
<name>A0A397UAA9_9GLOM</name>
<proteinExistence type="predicted"/>
<evidence type="ECO:0000313" key="2">
    <source>
        <dbReference type="Proteomes" id="UP000266673"/>
    </source>
</evidence>
<gene>
    <name evidence="1" type="ORF">C2G38_2219030</name>
</gene>
<sequence length="453" mass="53932">MQYIVTWSYEDQSFVGWVITEDLELKFDKLINSEELDYIIGLEDVGDLVGVSNCIQIILEIYRDDPYSFEIIDITTKSRQELNVQGLKESFDEDEDSATFLENEDLVIVKKYPACRAYIFSKFNGKPQWTCENFIKDFDKSFIFKNRKLLLVFEIPFVIMQWNLKTLEFEMQYILNWNLKSGAVVAHNTKDFLYIYSPKYENYEEYKIISDFIIKQDINYLSIQRLLHNEYWKSYLQVQKCHNYSNEPKKLSYGESYTWIINTSLDTLDRIGLEDCHYTTLQAIIGKESTNETDFTYYDKEDSYILENKLFENGDFIFAYLDGIQIYAINAKKKALYLIDKSNFKYLPPPTYVFIDYYINNRLAVKLYGKEKFYQLAQYESKEKIKQLFDKCFEYGFSIFKSGDICDFMLFTSQIVLVLIKLEEFNKNLKVTETKRFLTKINLLIPKNYNKAM</sequence>
<dbReference type="Proteomes" id="UP000266673">
    <property type="component" value="Unassembled WGS sequence"/>
</dbReference>
<dbReference type="EMBL" id="QKWP01001941">
    <property type="protein sequence ID" value="RIB05669.1"/>
    <property type="molecule type" value="Genomic_DNA"/>
</dbReference>
<organism evidence="1 2">
    <name type="scientific">Gigaspora rosea</name>
    <dbReference type="NCBI Taxonomy" id="44941"/>
    <lineage>
        <taxon>Eukaryota</taxon>
        <taxon>Fungi</taxon>
        <taxon>Fungi incertae sedis</taxon>
        <taxon>Mucoromycota</taxon>
        <taxon>Glomeromycotina</taxon>
        <taxon>Glomeromycetes</taxon>
        <taxon>Diversisporales</taxon>
        <taxon>Gigasporaceae</taxon>
        <taxon>Gigaspora</taxon>
    </lineage>
</organism>
<dbReference type="AlphaFoldDB" id="A0A397UAA9"/>
<keyword evidence="2" id="KW-1185">Reference proteome</keyword>
<accession>A0A397UAA9</accession>
<evidence type="ECO:0000313" key="1">
    <source>
        <dbReference type="EMBL" id="RIB05669.1"/>
    </source>
</evidence>
<comment type="caution">
    <text evidence="1">The sequence shown here is derived from an EMBL/GenBank/DDBJ whole genome shotgun (WGS) entry which is preliminary data.</text>
</comment>